<dbReference type="NCBIfam" id="TIGR04076">
    <property type="entry name" value="TIGR04076 family protein"/>
    <property type="match status" value="1"/>
</dbReference>
<comment type="caution">
    <text evidence="1">The sequence shown here is derived from an EMBL/GenBank/DDBJ whole genome shotgun (WGS) entry which is preliminary data.</text>
</comment>
<name>A0A645JJL3_9ZZZZ</name>
<accession>A0A645JJL3</accession>
<dbReference type="EMBL" id="VSSQ01142522">
    <property type="protein sequence ID" value="MPN63310.1"/>
    <property type="molecule type" value="Genomic_DNA"/>
</dbReference>
<dbReference type="InterPro" id="IPR023811">
    <property type="entry name" value="CHP04076"/>
</dbReference>
<evidence type="ECO:0008006" key="2">
    <source>
        <dbReference type="Google" id="ProtNLM"/>
    </source>
</evidence>
<dbReference type="AlphaFoldDB" id="A0A645JJL3"/>
<evidence type="ECO:0000313" key="1">
    <source>
        <dbReference type="EMBL" id="MPN63310.1"/>
    </source>
</evidence>
<protein>
    <recommendedName>
        <fullName evidence="2">TIGR04076 family protein</fullName>
    </recommendedName>
</protein>
<sequence length="103" mass="11446">MNSVRITVLKREFYPDLAEEYLSEGASVGACPLQNEGDVFLYSGGAEKPEGLCPWAWIDLYATVSTLYSGGDENTWYRSGGTRILCCTDGIRPVVYRLELIRA</sequence>
<reference evidence="1" key="1">
    <citation type="submission" date="2019-08" db="EMBL/GenBank/DDBJ databases">
        <authorList>
            <person name="Kucharzyk K."/>
            <person name="Murdoch R.W."/>
            <person name="Higgins S."/>
            <person name="Loffler F."/>
        </authorList>
    </citation>
    <scope>NUCLEOTIDE SEQUENCE</scope>
</reference>
<proteinExistence type="predicted"/>
<organism evidence="1">
    <name type="scientific">bioreactor metagenome</name>
    <dbReference type="NCBI Taxonomy" id="1076179"/>
    <lineage>
        <taxon>unclassified sequences</taxon>
        <taxon>metagenomes</taxon>
        <taxon>ecological metagenomes</taxon>
    </lineage>
</organism>
<gene>
    <name evidence="1" type="ORF">SDC9_211068</name>
</gene>